<dbReference type="Proteomes" id="UP000479710">
    <property type="component" value="Unassembled WGS sequence"/>
</dbReference>
<gene>
    <name evidence="1" type="ORF">E2562_013119</name>
</gene>
<dbReference type="OrthoDB" id="2006528at2759"/>
<reference evidence="1 2" key="1">
    <citation type="submission" date="2019-11" db="EMBL/GenBank/DDBJ databases">
        <title>Whole genome sequence of Oryza granulata.</title>
        <authorList>
            <person name="Li W."/>
        </authorList>
    </citation>
    <scope>NUCLEOTIDE SEQUENCE [LARGE SCALE GENOMIC DNA]</scope>
    <source>
        <strain evidence="2">cv. Menghai</strain>
        <tissue evidence="1">Leaf</tissue>
    </source>
</reference>
<organism evidence="1 2">
    <name type="scientific">Oryza meyeriana var. granulata</name>
    <dbReference type="NCBI Taxonomy" id="110450"/>
    <lineage>
        <taxon>Eukaryota</taxon>
        <taxon>Viridiplantae</taxon>
        <taxon>Streptophyta</taxon>
        <taxon>Embryophyta</taxon>
        <taxon>Tracheophyta</taxon>
        <taxon>Spermatophyta</taxon>
        <taxon>Magnoliopsida</taxon>
        <taxon>Liliopsida</taxon>
        <taxon>Poales</taxon>
        <taxon>Poaceae</taxon>
        <taxon>BOP clade</taxon>
        <taxon>Oryzoideae</taxon>
        <taxon>Oryzeae</taxon>
        <taxon>Oryzinae</taxon>
        <taxon>Oryza</taxon>
        <taxon>Oryza meyeriana</taxon>
    </lineage>
</organism>
<accession>A0A6G1F7Q2</accession>
<dbReference type="EMBL" id="SPHZ02000001">
    <property type="protein sequence ID" value="KAF0932920.1"/>
    <property type="molecule type" value="Genomic_DNA"/>
</dbReference>
<keyword evidence="2" id="KW-1185">Reference proteome</keyword>
<evidence type="ECO:0000313" key="1">
    <source>
        <dbReference type="EMBL" id="KAF0932920.1"/>
    </source>
</evidence>
<protein>
    <submittedName>
        <fullName evidence="1">Uncharacterized protein</fullName>
    </submittedName>
</protein>
<name>A0A6G1F7Q2_9ORYZ</name>
<evidence type="ECO:0000313" key="2">
    <source>
        <dbReference type="Proteomes" id="UP000479710"/>
    </source>
</evidence>
<dbReference type="AlphaFoldDB" id="A0A6G1F7Q2"/>
<comment type="caution">
    <text evidence="1">The sequence shown here is derived from an EMBL/GenBank/DDBJ whole genome shotgun (WGS) entry which is preliminary data.</text>
</comment>
<sequence length="181" mass="20180">MVGARDANLLAVIRVRKEALTSARHMEAANVACGVMKALTMALVTLLVSVLQEAKKACVFITIHSSMKIVSMGVSVLPAMHFLREIDLQTLKQAGRAFSRILWRLLIVRQPQLLRVGCTVMHFRINQASQMQMQHISASMQIIFLSLYDSKQTCQYDSRNHTAGQCTAKTDDSATVMTPRF</sequence>
<proteinExistence type="predicted"/>